<dbReference type="FunCoup" id="A0A7J7DRB1">
    <property type="interactions" value="236"/>
</dbReference>
<protein>
    <recommendedName>
        <fullName evidence="2">RING-type E3 ubiquitin transferase</fullName>
        <ecNumber evidence="2">2.3.2.27</ecNumber>
    </recommendedName>
</protein>
<comment type="catalytic activity">
    <reaction evidence="1">
        <text>S-ubiquitinyl-[E2 ubiquitin-conjugating enzyme]-L-cysteine + [acceptor protein]-L-lysine = [E2 ubiquitin-conjugating enzyme]-L-cysteine + N(6)-ubiquitinyl-[acceptor protein]-L-lysine.</text>
        <dbReference type="EC" id="2.3.2.27"/>
    </reaction>
</comment>
<evidence type="ECO:0000256" key="2">
    <source>
        <dbReference type="ARBA" id="ARBA00012483"/>
    </source>
</evidence>
<dbReference type="SMART" id="SM00184">
    <property type="entry name" value="RING"/>
    <property type="match status" value="1"/>
</dbReference>
<evidence type="ECO:0000256" key="8">
    <source>
        <dbReference type="PROSITE-ProRule" id="PRU00175"/>
    </source>
</evidence>
<dbReference type="Proteomes" id="UP000593562">
    <property type="component" value="Unassembled WGS sequence"/>
</dbReference>
<evidence type="ECO:0000259" key="10">
    <source>
        <dbReference type="PROSITE" id="PS50089"/>
    </source>
</evidence>
<evidence type="ECO:0000256" key="9">
    <source>
        <dbReference type="SAM" id="MobiDB-lite"/>
    </source>
</evidence>
<sequence length="374" mass="42346">MAELSIPLFFPQEDPSSDLETPTLAPFPILPDNPFYADSISDSGRESDFLPNLPDNPFYADPVSAAESDFCSDSVLGSIEDFYLWGLEDESQDSILTNLADGPPLFVPESRADSGLRVVGIDSESDPDPEPYNGVIDMDFGDDDTGWTGRVHHYLESGLDTVWDNLFEHPSRSPPRTTTNNEESGEWEEINQRINEESSSLSSLSISSATISARESEWEFLLSVNMNNPGLNTFSFQYPNDSIDDSFSLDDILYEVLFGQFPDNEDEVVWRGSPPAAKIVVDNLPMEELDEEAVCAVCKDDISREEKVKRLPCKHYFHKDCILPWLGIRNTCPICRYELPTDDLEYERRRTAERTASEDSREGLQHFRDFQMFQ</sequence>
<evidence type="ECO:0000256" key="7">
    <source>
        <dbReference type="ARBA" id="ARBA00022833"/>
    </source>
</evidence>
<dbReference type="FunFam" id="3.30.40.10:FF:000127">
    <property type="entry name" value="E3 ubiquitin-protein ligase RNF181"/>
    <property type="match status" value="1"/>
</dbReference>
<organism evidence="11 12">
    <name type="scientific">Tripterygium wilfordii</name>
    <name type="common">Thunder God vine</name>
    <dbReference type="NCBI Taxonomy" id="458696"/>
    <lineage>
        <taxon>Eukaryota</taxon>
        <taxon>Viridiplantae</taxon>
        <taxon>Streptophyta</taxon>
        <taxon>Embryophyta</taxon>
        <taxon>Tracheophyta</taxon>
        <taxon>Spermatophyta</taxon>
        <taxon>Magnoliopsida</taxon>
        <taxon>eudicotyledons</taxon>
        <taxon>Gunneridae</taxon>
        <taxon>Pentapetalae</taxon>
        <taxon>rosids</taxon>
        <taxon>fabids</taxon>
        <taxon>Celastrales</taxon>
        <taxon>Celastraceae</taxon>
        <taxon>Tripterygium</taxon>
    </lineage>
</organism>
<dbReference type="Gene3D" id="3.30.40.10">
    <property type="entry name" value="Zinc/RING finger domain, C3HC4 (zinc finger)"/>
    <property type="match status" value="1"/>
</dbReference>
<feature type="region of interest" description="Disordered" evidence="9">
    <location>
        <begin position="1"/>
        <end position="24"/>
    </location>
</feature>
<dbReference type="AlphaFoldDB" id="A0A7J7DRB1"/>
<dbReference type="GO" id="GO:0008270">
    <property type="term" value="F:zinc ion binding"/>
    <property type="evidence" value="ECO:0007669"/>
    <property type="project" value="UniProtKB-KW"/>
</dbReference>
<evidence type="ECO:0000256" key="1">
    <source>
        <dbReference type="ARBA" id="ARBA00000900"/>
    </source>
</evidence>
<dbReference type="InterPro" id="IPR001841">
    <property type="entry name" value="Znf_RING"/>
</dbReference>
<dbReference type="EC" id="2.3.2.27" evidence="2"/>
<keyword evidence="12" id="KW-1185">Reference proteome</keyword>
<dbReference type="OrthoDB" id="8062037at2759"/>
<evidence type="ECO:0000256" key="3">
    <source>
        <dbReference type="ARBA" id="ARBA00022679"/>
    </source>
</evidence>
<dbReference type="GO" id="GO:0005737">
    <property type="term" value="C:cytoplasm"/>
    <property type="evidence" value="ECO:0007669"/>
    <property type="project" value="TreeGrafter"/>
</dbReference>
<dbReference type="GO" id="GO:0061630">
    <property type="term" value="F:ubiquitin protein ligase activity"/>
    <property type="evidence" value="ECO:0007669"/>
    <property type="project" value="UniProtKB-EC"/>
</dbReference>
<keyword evidence="6" id="KW-0833">Ubl conjugation pathway</keyword>
<dbReference type="PANTHER" id="PTHR15710:SF108">
    <property type="entry name" value="OS03G0286100 PROTEIN"/>
    <property type="match status" value="1"/>
</dbReference>
<evidence type="ECO:0000256" key="5">
    <source>
        <dbReference type="ARBA" id="ARBA00022771"/>
    </source>
</evidence>
<accession>A0A7J7DRB1</accession>
<reference evidence="11 12" key="1">
    <citation type="journal article" date="2020" name="Nat. Commun.">
        <title>Genome of Tripterygium wilfordii and identification of cytochrome P450 involved in triptolide biosynthesis.</title>
        <authorList>
            <person name="Tu L."/>
            <person name="Su P."/>
            <person name="Zhang Z."/>
            <person name="Gao L."/>
            <person name="Wang J."/>
            <person name="Hu T."/>
            <person name="Zhou J."/>
            <person name="Zhang Y."/>
            <person name="Zhao Y."/>
            <person name="Liu Y."/>
            <person name="Song Y."/>
            <person name="Tong Y."/>
            <person name="Lu Y."/>
            <person name="Yang J."/>
            <person name="Xu C."/>
            <person name="Jia M."/>
            <person name="Peters R.J."/>
            <person name="Huang L."/>
            <person name="Gao W."/>
        </authorList>
    </citation>
    <scope>NUCLEOTIDE SEQUENCE [LARGE SCALE GENOMIC DNA]</scope>
    <source>
        <strain evidence="12">cv. XIE 37</strain>
        <tissue evidence="11">Leaf</tissue>
    </source>
</reference>
<feature type="region of interest" description="Disordered" evidence="9">
    <location>
        <begin position="167"/>
        <end position="188"/>
    </location>
</feature>
<keyword evidence="3" id="KW-0808">Transferase</keyword>
<dbReference type="PANTHER" id="PTHR15710">
    <property type="entry name" value="E3 UBIQUITIN-PROTEIN LIGASE PRAJA"/>
    <property type="match status" value="1"/>
</dbReference>
<dbReference type="EMBL" id="JAAARO010000004">
    <property type="protein sequence ID" value="KAF5748895.1"/>
    <property type="molecule type" value="Genomic_DNA"/>
</dbReference>
<dbReference type="GO" id="GO:0016567">
    <property type="term" value="P:protein ubiquitination"/>
    <property type="evidence" value="ECO:0007669"/>
    <property type="project" value="UniProtKB-ARBA"/>
</dbReference>
<dbReference type="Pfam" id="PF13639">
    <property type="entry name" value="zf-RING_2"/>
    <property type="match status" value="1"/>
</dbReference>
<dbReference type="InParanoid" id="A0A7J7DRB1"/>
<proteinExistence type="predicted"/>
<evidence type="ECO:0000313" key="11">
    <source>
        <dbReference type="EMBL" id="KAF5748895.1"/>
    </source>
</evidence>
<evidence type="ECO:0000256" key="4">
    <source>
        <dbReference type="ARBA" id="ARBA00022723"/>
    </source>
</evidence>
<keyword evidence="5 8" id="KW-0863">Zinc-finger</keyword>
<comment type="caution">
    <text evidence="11">The sequence shown here is derived from an EMBL/GenBank/DDBJ whole genome shotgun (WGS) entry which is preliminary data.</text>
</comment>
<evidence type="ECO:0000313" key="12">
    <source>
        <dbReference type="Proteomes" id="UP000593562"/>
    </source>
</evidence>
<gene>
    <name evidence="11" type="ORF">HS088_TW04G00856</name>
</gene>
<keyword evidence="7" id="KW-0862">Zinc</keyword>
<dbReference type="SUPFAM" id="SSF57850">
    <property type="entry name" value="RING/U-box"/>
    <property type="match status" value="1"/>
</dbReference>
<dbReference type="InterPro" id="IPR013083">
    <property type="entry name" value="Znf_RING/FYVE/PHD"/>
</dbReference>
<keyword evidence="4" id="KW-0479">Metal-binding</keyword>
<evidence type="ECO:0000256" key="6">
    <source>
        <dbReference type="ARBA" id="ARBA00022786"/>
    </source>
</evidence>
<feature type="domain" description="RING-type" evidence="10">
    <location>
        <begin position="295"/>
        <end position="336"/>
    </location>
</feature>
<name>A0A7J7DRB1_TRIWF</name>
<dbReference type="PROSITE" id="PS50089">
    <property type="entry name" value="ZF_RING_2"/>
    <property type="match status" value="1"/>
</dbReference>